<dbReference type="Gene3D" id="1.10.287.110">
    <property type="entry name" value="DnaJ domain"/>
    <property type="match status" value="1"/>
</dbReference>
<accession>A0A4D5ZD17</accession>
<evidence type="ECO:0000313" key="1">
    <source>
        <dbReference type="EMBL" id="QBX06589.1"/>
    </source>
</evidence>
<proteinExistence type="predicted"/>
<dbReference type="Proteomes" id="UP000296455">
    <property type="component" value="Segment"/>
</dbReference>
<organism evidence="1 2">
    <name type="scientific">Burkholderia phage BcepSaruman</name>
    <dbReference type="NCBI Taxonomy" id="2530032"/>
    <lineage>
        <taxon>Viruses</taxon>
        <taxon>Duplodnaviria</taxon>
        <taxon>Heunggongvirae</taxon>
        <taxon>Uroviricota</taxon>
        <taxon>Caudoviricetes</taxon>
        <taxon>Sarumanvirus</taxon>
        <taxon>Sarumanvirus bcepsaruman</taxon>
    </lineage>
</organism>
<dbReference type="EMBL" id="MK552140">
    <property type="protein sequence ID" value="QBX06589.1"/>
    <property type="molecule type" value="Genomic_DNA"/>
</dbReference>
<dbReference type="SUPFAM" id="SSF46565">
    <property type="entry name" value="Chaperone J-domain"/>
    <property type="match status" value="1"/>
</dbReference>
<name>A0A4D5ZD17_9CAUD</name>
<reference evidence="1 2" key="1">
    <citation type="submission" date="2019-02" db="EMBL/GenBank/DDBJ databases">
        <title>Complete genome sequence of Burkholderia cenocepacia phage BcepSaruman.</title>
        <authorList>
            <person name="Park K."/>
            <person name="Liu M."/>
            <person name="Gill J."/>
        </authorList>
    </citation>
    <scope>NUCLEOTIDE SEQUENCE [LARGE SCALE GENOMIC DNA]</scope>
</reference>
<evidence type="ECO:0000313" key="2">
    <source>
        <dbReference type="Proteomes" id="UP000296455"/>
    </source>
</evidence>
<evidence type="ECO:0008006" key="3">
    <source>
        <dbReference type="Google" id="ProtNLM"/>
    </source>
</evidence>
<protein>
    <recommendedName>
        <fullName evidence="3">J domain-containing protein</fullName>
    </recommendedName>
</protein>
<gene>
    <name evidence="1" type="ORF">BcepSaruman_176</name>
</gene>
<keyword evidence="2" id="KW-1185">Reference proteome</keyword>
<sequence>MEKSTGTALAIPNKIDIAAIARFHALRAQIKVARERYYRLHASVLRAVNSLYEEDERHDTVVRLRREIRLATRGMPVREAHEPVTAAGYISFGTEQLYNAETELVADAYRKVRTLVHPDHGGDAELFQLVKTAYLLRDLTFLLETRLMLEHGHDLTWMQGPGIEWAEQEIQRPVVSTSILQATPEFAIARLLQQGKRDVAKSLASRRLAELVVTLQAELNHIRKGRINGNNEEEVAGESAGDACDESR</sequence>
<dbReference type="InterPro" id="IPR036869">
    <property type="entry name" value="J_dom_sf"/>
</dbReference>